<proteinExistence type="inferred from homology"/>
<evidence type="ECO:0000256" key="6">
    <source>
        <dbReference type="ARBA" id="ARBA00023134"/>
    </source>
</evidence>
<dbReference type="GO" id="GO:0003743">
    <property type="term" value="F:translation initiation factor activity"/>
    <property type="evidence" value="ECO:0007669"/>
    <property type="project" value="UniProtKB-UniRule"/>
</dbReference>
<dbReference type="Pfam" id="PF11987">
    <property type="entry name" value="IF-2"/>
    <property type="match status" value="1"/>
</dbReference>
<dbReference type="SUPFAM" id="SSF50447">
    <property type="entry name" value="Translation proteins"/>
    <property type="match status" value="2"/>
</dbReference>
<keyword evidence="5 8" id="KW-0648">Protein biosynthesis</keyword>
<dbReference type="InterPro" id="IPR027417">
    <property type="entry name" value="P-loop_NTPase"/>
</dbReference>
<dbReference type="EMBL" id="PEXQ01000072">
    <property type="protein sequence ID" value="PIU14230.1"/>
    <property type="molecule type" value="Genomic_DNA"/>
</dbReference>
<reference evidence="11" key="1">
    <citation type="submission" date="2017-09" db="EMBL/GenBank/DDBJ databases">
        <title>Depth-based differentiation of microbial function through sediment-hosted aquifers and enrichment of novel symbionts in the deep terrestrial subsurface.</title>
        <authorList>
            <person name="Probst A.J."/>
            <person name="Ladd B."/>
            <person name="Jarett J.K."/>
            <person name="Geller-Mcgrath D.E."/>
            <person name="Sieber C.M.K."/>
            <person name="Emerson J.B."/>
            <person name="Anantharaman K."/>
            <person name="Thomas B.C."/>
            <person name="Malmstrom R."/>
            <person name="Stieglmeier M."/>
            <person name="Klingl A."/>
            <person name="Woyke T."/>
            <person name="Ryan C.M."/>
            <person name="Banfield J.F."/>
        </authorList>
    </citation>
    <scope>NUCLEOTIDE SEQUENCE [LARGE SCALE GENOMIC DNA]</scope>
</reference>
<dbReference type="InterPro" id="IPR053905">
    <property type="entry name" value="EF-G-like_DII"/>
</dbReference>
<gene>
    <name evidence="10" type="primary">infB</name>
    <name evidence="10" type="ORF">COT20_02870</name>
</gene>
<protein>
    <recommendedName>
        <fullName evidence="2 7">Translation initiation factor IF-2</fullName>
    </recommendedName>
</protein>
<keyword evidence="3 8" id="KW-0396">Initiation factor</keyword>
<evidence type="ECO:0000256" key="1">
    <source>
        <dbReference type="ARBA" id="ARBA00007733"/>
    </source>
</evidence>
<evidence type="ECO:0000256" key="5">
    <source>
        <dbReference type="ARBA" id="ARBA00022917"/>
    </source>
</evidence>
<dbReference type="InterPro" id="IPR000178">
    <property type="entry name" value="TF_IF2_bacterial-like"/>
</dbReference>
<sequence>MSEEKNNIIGRQPVVVIMGHVDHGKSSLLEAIREGFVICAKESGGITQHIGAYEAEFNNKKITFIDTPGHEAFSAMRERGANVADIAILVVDSAEGPKPQTKEALNFIRKAAIPFIVAFSKIDKPEADPEKVKRDLAQENVLVESYGGKVLSCEVSAKTKQGIKELLETILLVAEMEELKPDLTAPVQGVVIESAMDSQKGPLATLLVTKGILQEGNIVATNRALGNLRNLADFQGKPLKAAGPGEPVLVLGFEEPPAVGEIFQVFANRAAAQEQIKGPRECLKQLRIESSNCVKILNIILKTDVLGSCEAIIGILKNIPHDKVVLRFLKTEVGDINASDVLLAEQTSAKIFGFRVKIDEKTNVLARQREVKIKIFDIIYELSQEARKAMTAVLSPETKRKDLAKFKTMIIFKQDKDEQIIGGRVLDGELVRNVKAEIIRDEAVIGIGRIRGLQKDKKDIGKAEKGQEVGILFQSEFPAQENDILVAFSEEKEKATL</sequence>
<feature type="domain" description="Tr-type G" evidence="9">
    <location>
        <begin position="10"/>
        <end position="180"/>
    </location>
</feature>
<accession>A0A2M6XTS6</accession>
<comment type="function">
    <text evidence="8">One of the essential components for the initiation of protein synthesis. Protects formylmethionyl-tRNA from spontaneous hydrolysis and promotes its binding to the 30S ribosomal subunits. Also involved in the hydrolysis of GTP during the formation of the 70S ribosomal complex.</text>
</comment>
<dbReference type="CDD" id="cd01887">
    <property type="entry name" value="IF2_eIF5B"/>
    <property type="match status" value="1"/>
</dbReference>
<dbReference type="SUPFAM" id="SSF52540">
    <property type="entry name" value="P-loop containing nucleoside triphosphate hydrolases"/>
    <property type="match status" value="1"/>
</dbReference>
<keyword evidence="4" id="KW-0547">Nucleotide-binding</keyword>
<evidence type="ECO:0000259" key="9">
    <source>
        <dbReference type="PROSITE" id="PS51722"/>
    </source>
</evidence>
<organism evidence="10 11">
    <name type="scientific">bacterium (Candidatus Gribaldobacteria) CG08_land_8_20_14_0_20_39_15</name>
    <dbReference type="NCBI Taxonomy" id="2014273"/>
    <lineage>
        <taxon>Bacteria</taxon>
        <taxon>Candidatus Gribaldobacteria</taxon>
    </lineage>
</organism>
<comment type="caution">
    <text evidence="10">The sequence shown here is derived from an EMBL/GenBank/DDBJ whole genome shotgun (WGS) entry which is preliminary data.</text>
</comment>
<name>A0A2M6XTS6_9BACT</name>
<dbReference type="NCBIfam" id="TIGR00487">
    <property type="entry name" value="IF-2"/>
    <property type="match status" value="1"/>
</dbReference>
<dbReference type="GO" id="GO:0003924">
    <property type="term" value="F:GTPase activity"/>
    <property type="evidence" value="ECO:0007669"/>
    <property type="project" value="InterPro"/>
</dbReference>
<dbReference type="Gene3D" id="3.40.50.10050">
    <property type="entry name" value="Translation initiation factor IF- 2, domain 3"/>
    <property type="match status" value="1"/>
</dbReference>
<evidence type="ECO:0000256" key="4">
    <source>
        <dbReference type="ARBA" id="ARBA00022741"/>
    </source>
</evidence>
<dbReference type="GO" id="GO:0005525">
    <property type="term" value="F:GTP binding"/>
    <property type="evidence" value="ECO:0007669"/>
    <property type="project" value="UniProtKB-KW"/>
</dbReference>
<dbReference type="Gene3D" id="3.40.50.300">
    <property type="entry name" value="P-loop containing nucleotide triphosphate hydrolases"/>
    <property type="match status" value="1"/>
</dbReference>
<evidence type="ECO:0000313" key="10">
    <source>
        <dbReference type="EMBL" id="PIU14230.1"/>
    </source>
</evidence>
<evidence type="ECO:0000313" key="11">
    <source>
        <dbReference type="Proteomes" id="UP000229784"/>
    </source>
</evidence>
<dbReference type="Proteomes" id="UP000229784">
    <property type="component" value="Unassembled WGS sequence"/>
</dbReference>
<dbReference type="PANTHER" id="PTHR43381:SF4">
    <property type="entry name" value="EUKARYOTIC TRANSLATION INITIATION FACTOR 5B"/>
    <property type="match status" value="1"/>
</dbReference>
<dbReference type="Pfam" id="PF00009">
    <property type="entry name" value="GTP_EFTU"/>
    <property type="match status" value="1"/>
</dbReference>
<dbReference type="InterPro" id="IPR036925">
    <property type="entry name" value="TIF_IF2_dom3_sf"/>
</dbReference>
<dbReference type="PROSITE" id="PS51722">
    <property type="entry name" value="G_TR_2"/>
    <property type="match status" value="1"/>
</dbReference>
<dbReference type="FunFam" id="3.40.50.300:FF:000019">
    <property type="entry name" value="Translation initiation factor IF-2"/>
    <property type="match status" value="1"/>
</dbReference>
<comment type="similarity">
    <text evidence="1 8">Belongs to the TRAFAC class translation factor GTPase superfamily. Classic translation factor GTPase family. IF-2 subfamily.</text>
</comment>
<evidence type="ECO:0000256" key="2">
    <source>
        <dbReference type="ARBA" id="ARBA00020675"/>
    </source>
</evidence>
<dbReference type="AlphaFoldDB" id="A0A2M6XTS6"/>
<dbReference type="InterPro" id="IPR023115">
    <property type="entry name" value="TIF_IF2_dom3"/>
</dbReference>
<dbReference type="NCBIfam" id="TIGR00231">
    <property type="entry name" value="small_GTP"/>
    <property type="match status" value="1"/>
</dbReference>
<dbReference type="InterPro" id="IPR009000">
    <property type="entry name" value="Transl_B-barrel_sf"/>
</dbReference>
<evidence type="ECO:0000256" key="8">
    <source>
        <dbReference type="RuleBase" id="RU000644"/>
    </source>
</evidence>
<evidence type="ECO:0000256" key="3">
    <source>
        <dbReference type="ARBA" id="ARBA00022540"/>
    </source>
</evidence>
<dbReference type="Pfam" id="PF22042">
    <property type="entry name" value="EF-G_D2"/>
    <property type="match status" value="1"/>
</dbReference>
<dbReference type="SUPFAM" id="SSF52156">
    <property type="entry name" value="Initiation factor IF2/eIF5b, domain 3"/>
    <property type="match status" value="1"/>
</dbReference>
<dbReference type="FunFam" id="3.40.50.10050:FF:000001">
    <property type="entry name" value="Translation initiation factor IF-2"/>
    <property type="match status" value="1"/>
</dbReference>
<dbReference type="InterPro" id="IPR015760">
    <property type="entry name" value="TIF_IF2"/>
</dbReference>
<dbReference type="GO" id="GO:0005737">
    <property type="term" value="C:cytoplasm"/>
    <property type="evidence" value="ECO:0007669"/>
    <property type="project" value="UniProtKB-UniRule"/>
</dbReference>
<dbReference type="PANTHER" id="PTHR43381">
    <property type="entry name" value="TRANSLATION INITIATION FACTOR IF-2-RELATED"/>
    <property type="match status" value="1"/>
</dbReference>
<keyword evidence="6" id="KW-0342">GTP-binding</keyword>
<dbReference type="Gene3D" id="2.40.30.10">
    <property type="entry name" value="Translation factors"/>
    <property type="match status" value="2"/>
</dbReference>
<dbReference type="InterPro" id="IPR005225">
    <property type="entry name" value="Small_GTP-bd"/>
</dbReference>
<dbReference type="InterPro" id="IPR000795">
    <property type="entry name" value="T_Tr_GTP-bd_dom"/>
</dbReference>
<evidence type="ECO:0000256" key="7">
    <source>
        <dbReference type="NCBIfam" id="TIGR00487"/>
    </source>
</evidence>